<dbReference type="AlphaFoldDB" id="A0A3G9JCV4"/>
<accession>A0A3G9JCV4</accession>
<sequence length="104" mass="12100">MMTTYYYLVASQKFLEEEAIEKEVLKERIRNYQEKGQEIDFWLIANPAFLDTPAFADIKKKTPQPAAAIVSLNQQFITWLKLRLEYVITGQFEAPSDSIPEPLK</sequence>
<dbReference type="EMBL" id="AP019314">
    <property type="protein sequence ID" value="BBH37638.1"/>
    <property type="molecule type" value="Genomic_DNA"/>
</dbReference>
<dbReference type="PANTHER" id="PTHR35319">
    <property type="match status" value="1"/>
</dbReference>
<name>A0A3G9JCV4_MICVR</name>
<dbReference type="Pfam" id="PF10674">
    <property type="entry name" value="Ycf54"/>
    <property type="match status" value="1"/>
</dbReference>
<gene>
    <name evidence="2" type="ORF">myaer102_00970</name>
</gene>
<dbReference type="InterPro" id="IPR038409">
    <property type="entry name" value="Ycf54-like_sf"/>
</dbReference>
<evidence type="ECO:0000313" key="3">
    <source>
        <dbReference type="Proteomes" id="UP000278152"/>
    </source>
</evidence>
<evidence type="ECO:0008006" key="4">
    <source>
        <dbReference type="Google" id="ProtNLM"/>
    </source>
</evidence>
<dbReference type="InterPro" id="IPR019616">
    <property type="entry name" value="Ycf54"/>
</dbReference>
<organism evidence="2 3">
    <name type="scientific">Microcystis viridis NIES-102</name>
    <dbReference type="NCBI Taxonomy" id="213615"/>
    <lineage>
        <taxon>Bacteria</taxon>
        <taxon>Bacillati</taxon>
        <taxon>Cyanobacteriota</taxon>
        <taxon>Cyanophyceae</taxon>
        <taxon>Oscillatoriophycideae</taxon>
        <taxon>Chroococcales</taxon>
        <taxon>Microcystaceae</taxon>
        <taxon>Microcystis</taxon>
    </lineage>
</organism>
<comment type="similarity">
    <text evidence="1">Belongs to the ycf54 family.</text>
</comment>
<proteinExistence type="inferred from homology"/>
<reference evidence="2 3" key="1">
    <citation type="submission" date="2018-11" db="EMBL/GenBank/DDBJ databases">
        <title>Complete genome sequence of Microcystis aeruginosa NIES-102.</title>
        <authorList>
            <person name="Yamaguchi H."/>
            <person name="Suzuki S."/>
            <person name="Kawachi M."/>
        </authorList>
    </citation>
    <scope>NUCLEOTIDE SEQUENCE [LARGE SCALE GENOMIC DNA]</scope>
    <source>
        <strain evidence="2 3">NIES-102</strain>
    </source>
</reference>
<evidence type="ECO:0000256" key="1">
    <source>
        <dbReference type="ARBA" id="ARBA00043978"/>
    </source>
</evidence>
<dbReference type="KEGG" id="mvz:myaer102_00970"/>
<dbReference type="PANTHER" id="PTHR35319:SF2">
    <property type="entry name" value="YCF54"/>
    <property type="match status" value="1"/>
</dbReference>
<dbReference type="Gene3D" id="3.30.70.1860">
    <property type="entry name" value="Uncharacterised protein family Ycf54"/>
    <property type="match status" value="1"/>
</dbReference>
<evidence type="ECO:0000313" key="2">
    <source>
        <dbReference type="EMBL" id="BBH37638.1"/>
    </source>
</evidence>
<dbReference type="Proteomes" id="UP000278152">
    <property type="component" value="Chromosome"/>
</dbReference>
<protein>
    <recommendedName>
        <fullName evidence="4">DUF2488 family protein</fullName>
    </recommendedName>
</protein>